<name>A0A2C6KQY6_9APIC</name>
<dbReference type="EMBL" id="MIGC01003856">
    <property type="protein sequence ID" value="PHJ18832.1"/>
    <property type="molecule type" value="Genomic_DNA"/>
</dbReference>
<gene>
    <name evidence="2" type="ORF">CSUI_007341</name>
</gene>
<dbReference type="RefSeq" id="XP_067920537.1">
    <property type="nucleotide sequence ID" value="XM_068067487.1"/>
</dbReference>
<evidence type="ECO:0000313" key="2">
    <source>
        <dbReference type="EMBL" id="PHJ18832.1"/>
    </source>
</evidence>
<keyword evidence="1" id="KW-0812">Transmembrane</keyword>
<dbReference type="AlphaFoldDB" id="A0A2C6KQY6"/>
<dbReference type="GeneID" id="94430698"/>
<evidence type="ECO:0008006" key="4">
    <source>
        <dbReference type="Google" id="ProtNLM"/>
    </source>
</evidence>
<keyword evidence="3" id="KW-1185">Reference proteome</keyword>
<keyword evidence="1" id="KW-1133">Transmembrane helix</keyword>
<feature type="transmembrane region" description="Helical" evidence="1">
    <location>
        <begin position="60"/>
        <end position="80"/>
    </location>
</feature>
<evidence type="ECO:0000313" key="3">
    <source>
        <dbReference type="Proteomes" id="UP000221165"/>
    </source>
</evidence>
<comment type="caution">
    <text evidence="2">The sequence shown here is derived from an EMBL/GenBank/DDBJ whole genome shotgun (WGS) entry which is preliminary data.</text>
</comment>
<protein>
    <recommendedName>
        <fullName evidence="4">Transmembrane protein</fullName>
    </recommendedName>
</protein>
<dbReference type="Proteomes" id="UP000221165">
    <property type="component" value="Unassembled WGS sequence"/>
</dbReference>
<reference evidence="2 3" key="1">
    <citation type="journal article" date="2017" name="Int. J. Parasitol.">
        <title>The genome of the protozoan parasite Cystoisospora suis and a reverse vaccinology approach to identify vaccine candidates.</title>
        <authorList>
            <person name="Palmieri N."/>
            <person name="Shrestha A."/>
            <person name="Ruttkowski B."/>
            <person name="Beck T."/>
            <person name="Vogl C."/>
            <person name="Tomley F."/>
            <person name="Blake D.P."/>
            <person name="Joachim A."/>
        </authorList>
    </citation>
    <scope>NUCLEOTIDE SEQUENCE [LARGE SCALE GENOMIC DNA]</scope>
    <source>
        <strain evidence="2 3">Wien I</strain>
    </source>
</reference>
<organism evidence="2 3">
    <name type="scientific">Cystoisospora suis</name>
    <dbReference type="NCBI Taxonomy" id="483139"/>
    <lineage>
        <taxon>Eukaryota</taxon>
        <taxon>Sar</taxon>
        <taxon>Alveolata</taxon>
        <taxon>Apicomplexa</taxon>
        <taxon>Conoidasida</taxon>
        <taxon>Coccidia</taxon>
        <taxon>Eucoccidiorida</taxon>
        <taxon>Eimeriorina</taxon>
        <taxon>Sarcocystidae</taxon>
        <taxon>Cystoisospora</taxon>
    </lineage>
</organism>
<sequence length="127" mass="14891">MFNRLSLSLSFFPISFPQVLLSYLRSSKKKEEIYLSIYLSPCRLSTSLLCISFLSPVEPLASACLIFLFFSSSFLLLLLIPQPHRCLSFCFERTSRRELEKEEGMPGRREREIVFFNFFPLSFYGYL</sequence>
<evidence type="ECO:0000256" key="1">
    <source>
        <dbReference type="SAM" id="Phobius"/>
    </source>
</evidence>
<feature type="transmembrane region" description="Helical" evidence="1">
    <location>
        <begin position="33"/>
        <end position="54"/>
    </location>
</feature>
<proteinExistence type="predicted"/>
<accession>A0A2C6KQY6</accession>
<keyword evidence="1" id="KW-0472">Membrane</keyword>
<dbReference type="VEuPathDB" id="ToxoDB:CSUI_007341"/>